<comment type="function">
    <text evidence="12">Component of the F(0) channel, it forms part of the peripheral stalk, linking F(1) to F(0). The b'-subunit is a diverged and duplicated form of b found in plants and photosynthetic bacteria.</text>
</comment>
<dbReference type="Pfam" id="PF00430">
    <property type="entry name" value="ATP-synt_B"/>
    <property type="match status" value="1"/>
</dbReference>
<dbReference type="InterPro" id="IPR002146">
    <property type="entry name" value="ATP_synth_b/b'su_bac/chlpt"/>
</dbReference>
<dbReference type="InterPro" id="IPR050059">
    <property type="entry name" value="ATP_synthase_B_chain"/>
</dbReference>
<comment type="subunit">
    <text evidence="15">F-type ATPases have 2 components, F(1) - the catalytic core - and F(0) - the membrane proton channel. F(1) has five subunits: alpha(3), beta(3), gamma(1), delta(1), epsilon(1). F(0) has three main subunits: a(1), b(2) and c(10-14). The alpha and beta chains form an alternating ring which encloses part of the gamma chain. F(1) is attached to F(0) by a central stalk formed by the gamma and epsilon chains, while a peripheral stalk is formed by the delta and b chains.</text>
</comment>
<feature type="transmembrane region" description="Helical" evidence="15">
    <location>
        <begin position="41"/>
        <end position="63"/>
    </location>
</feature>
<evidence type="ECO:0000256" key="15">
    <source>
        <dbReference type="HAMAP-Rule" id="MF_01398"/>
    </source>
</evidence>
<feature type="coiled-coil region" evidence="17">
    <location>
        <begin position="67"/>
        <end position="148"/>
    </location>
</feature>
<sequence>MKPMTPYRMAGGLLVLFGTTVPALASSDGGGGAKALMEPHIGTIFWTLITFLVLAFLLGKVAWKPLLGALDAREKSIEDSLDQAKNERDESLKLLEEHKALVAQAHRERAEALTRAEQEGERLKSGIMDEAKEQREKLLAQSREQVEAGLKQARTELQGLAVDLAIQAATKLLEKNVDDASQRKLVEDHLADLERRSGQQS</sequence>
<evidence type="ECO:0000256" key="13">
    <source>
        <dbReference type="ARBA" id="ARBA00026054"/>
    </source>
</evidence>
<evidence type="ECO:0000256" key="8">
    <source>
        <dbReference type="ARBA" id="ARBA00023065"/>
    </source>
</evidence>
<dbReference type="HAMAP" id="MF_01398">
    <property type="entry name" value="ATP_synth_b_bprime"/>
    <property type="match status" value="1"/>
</dbReference>
<evidence type="ECO:0000256" key="3">
    <source>
        <dbReference type="ARBA" id="ARBA00022475"/>
    </source>
</evidence>
<proteinExistence type="inferred from homology"/>
<evidence type="ECO:0000256" key="12">
    <source>
        <dbReference type="ARBA" id="ARBA00025614"/>
    </source>
</evidence>
<protein>
    <recommendedName>
        <fullName evidence="15">ATP synthase subunit b</fullName>
    </recommendedName>
    <alternativeName>
        <fullName evidence="15">ATP synthase F(0) sector subunit b</fullName>
    </alternativeName>
    <alternativeName>
        <fullName evidence="15">ATPase subunit I</fullName>
    </alternativeName>
    <alternativeName>
        <fullName evidence="15">F-type ATPase subunit b</fullName>
        <shortName evidence="15">F-ATPase subunit b</shortName>
    </alternativeName>
</protein>
<evidence type="ECO:0000256" key="9">
    <source>
        <dbReference type="ARBA" id="ARBA00023136"/>
    </source>
</evidence>
<dbReference type="InterPro" id="IPR005864">
    <property type="entry name" value="ATP_synth_F0_bsu_bac"/>
</dbReference>
<evidence type="ECO:0000256" key="10">
    <source>
        <dbReference type="ARBA" id="ARBA00023310"/>
    </source>
</evidence>
<dbReference type="NCBIfam" id="TIGR01144">
    <property type="entry name" value="ATP_synt_b"/>
    <property type="match status" value="1"/>
</dbReference>
<reference evidence="18 19" key="1">
    <citation type="submission" date="2020-08" db="EMBL/GenBank/DDBJ databases">
        <title>Acidobacteriota in marine sediments use diverse sulfur dissimilation pathways.</title>
        <authorList>
            <person name="Wasmund K."/>
        </authorList>
    </citation>
    <scope>NUCLEOTIDE SEQUENCE [LARGE SCALE GENOMIC DNA]</scope>
    <source>
        <strain evidence="18">MAG AM4</strain>
    </source>
</reference>
<dbReference type="GO" id="GO:0046933">
    <property type="term" value="F:proton-transporting ATP synthase activity, rotational mechanism"/>
    <property type="evidence" value="ECO:0007669"/>
    <property type="project" value="UniProtKB-UniRule"/>
</dbReference>
<keyword evidence="9 15" id="KW-0472">Membrane</keyword>
<accession>A0A8J6XU02</accession>
<evidence type="ECO:0000313" key="19">
    <source>
        <dbReference type="Proteomes" id="UP000648239"/>
    </source>
</evidence>
<dbReference type="Proteomes" id="UP000648239">
    <property type="component" value="Unassembled WGS sequence"/>
</dbReference>
<dbReference type="GO" id="GO:0012505">
    <property type="term" value="C:endomembrane system"/>
    <property type="evidence" value="ECO:0007669"/>
    <property type="project" value="UniProtKB-SubCell"/>
</dbReference>
<keyword evidence="8 15" id="KW-0406">Ion transport</keyword>
<dbReference type="AlphaFoldDB" id="A0A8J6XU02"/>
<keyword evidence="6 15" id="KW-0375">Hydrogen ion transport</keyword>
<comment type="similarity">
    <text evidence="1 15 16">Belongs to the ATPase B chain family.</text>
</comment>
<evidence type="ECO:0000256" key="11">
    <source>
        <dbReference type="ARBA" id="ARBA00025198"/>
    </source>
</evidence>
<evidence type="ECO:0000256" key="7">
    <source>
        <dbReference type="ARBA" id="ARBA00022989"/>
    </source>
</evidence>
<dbReference type="PANTHER" id="PTHR33445:SF1">
    <property type="entry name" value="ATP SYNTHASE SUBUNIT B"/>
    <property type="match status" value="1"/>
</dbReference>
<keyword evidence="10 15" id="KW-0066">ATP synthesis</keyword>
<comment type="subcellular location">
    <subcellularLocation>
        <location evidence="15">Cell membrane</location>
        <topology evidence="15">Single-pass membrane protein</topology>
    </subcellularLocation>
    <subcellularLocation>
        <location evidence="14">Endomembrane system</location>
        <topology evidence="14">Single-pass membrane protein</topology>
    </subcellularLocation>
</comment>
<evidence type="ECO:0000313" key="18">
    <source>
        <dbReference type="EMBL" id="MBD3866846.1"/>
    </source>
</evidence>
<name>A0A8J6XU02_9BACT</name>
<evidence type="ECO:0000256" key="1">
    <source>
        <dbReference type="ARBA" id="ARBA00005513"/>
    </source>
</evidence>
<dbReference type="GO" id="GO:0005886">
    <property type="term" value="C:plasma membrane"/>
    <property type="evidence" value="ECO:0007669"/>
    <property type="project" value="UniProtKB-SubCell"/>
</dbReference>
<evidence type="ECO:0000256" key="5">
    <source>
        <dbReference type="ARBA" id="ARBA00022692"/>
    </source>
</evidence>
<gene>
    <name evidence="15 18" type="primary">atpF</name>
    <name evidence="18" type="ORF">IFK94_01875</name>
</gene>
<comment type="subunit">
    <text evidence="13">F-type ATPases have 2 components, F(1) - the catalytic core - and F(0) - the membrane proton channel. F(1) has five subunits: alpha(3), beta(3), gamma(1), delta(1), epsilon(1). F(0) has four main subunits: a(1), b(2) and c(10-14). The alpha and beta chains form an alternating ring which encloses part of the gamma chain. F(1) is attached to F(0) by a central stalk formed by the gamma and epsilon chains, while a peripheral stalk is formed by the delta and b chains.</text>
</comment>
<dbReference type="GO" id="GO:0046961">
    <property type="term" value="F:proton-transporting ATPase activity, rotational mechanism"/>
    <property type="evidence" value="ECO:0007669"/>
    <property type="project" value="TreeGrafter"/>
</dbReference>
<evidence type="ECO:0000256" key="2">
    <source>
        <dbReference type="ARBA" id="ARBA00022448"/>
    </source>
</evidence>
<keyword evidence="17" id="KW-0175">Coiled coil</keyword>
<keyword evidence="2 15" id="KW-0813">Transport</keyword>
<dbReference type="CDD" id="cd06503">
    <property type="entry name" value="ATP-synt_Fo_b"/>
    <property type="match status" value="1"/>
</dbReference>
<dbReference type="GO" id="GO:0045259">
    <property type="term" value="C:proton-transporting ATP synthase complex"/>
    <property type="evidence" value="ECO:0007669"/>
    <property type="project" value="UniProtKB-KW"/>
</dbReference>
<keyword evidence="7 15" id="KW-1133">Transmembrane helix</keyword>
<organism evidence="18 19">
    <name type="scientific">Candidatus Polarisedimenticola svalbardensis</name>
    <dbReference type="NCBI Taxonomy" id="2886004"/>
    <lineage>
        <taxon>Bacteria</taxon>
        <taxon>Pseudomonadati</taxon>
        <taxon>Acidobacteriota</taxon>
        <taxon>Candidatus Polarisedimenticolia</taxon>
        <taxon>Candidatus Polarisedimenticolales</taxon>
        <taxon>Candidatus Polarisedimenticolaceae</taxon>
        <taxon>Candidatus Polarisedimenticola</taxon>
    </lineage>
</organism>
<comment type="function">
    <text evidence="11 15">F(1)F(0) ATP synthase produces ATP from ADP in the presence of a proton or sodium gradient. F-type ATPases consist of two structural domains, F(1) containing the extramembraneous catalytic core and F(0) containing the membrane proton channel, linked together by a central stalk and a peripheral stalk. During catalysis, ATP synthesis in the catalytic domain of F(1) is coupled via a rotary mechanism of the central stalk subunits to proton translocation.</text>
</comment>
<keyword evidence="3 15" id="KW-1003">Cell membrane</keyword>
<dbReference type="PANTHER" id="PTHR33445">
    <property type="entry name" value="ATP SYNTHASE SUBUNIT B', CHLOROPLASTIC"/>
    <property type="match status" value="1"/>
</dbReference>
<comment type="caution">
    <text evidence="18">The sequence shown here is derived from an EMBL/GenBank/DDBJ whole genome shotgun (WGS) entry which is preliminary data.</text>
</comment>
<evidence type="ECO:0000256" key="17">
    <source>
        <dbReference type="SAM" id="Coils"/>
    </source>
</evidence>
<evidence type="ECO:0000256" key="14">
    <source>
        <dbReference type="ARBA" id="ARBA00037847"/>
    </source>
</evidence>
<evidence type="ECO:0000256" key="16">
    <source>
        <dbReference type="RuleBase" id="RU003848"/>
    </source>
</evidence>
<keyword evidence="4 15" id="KW-0138">CF(0)</keyword>
<keyword evidence="5 15" id="KW-0812">Transmembrane</keyword>
<evidence type="ECO:0000256" key="4">
    <source>
        <dbReference type="ARBA" id="ARBA00022547"/>
    </source>
</evidence>
<dbReference type="EMBL" id="JACXWD010000003">
    <property type="protein sequence ID" value="MBD3866846.1"/>
    <property type="molecule type" value="Genomic_DNA"/>
</dbReference>
<evidence type="ECO:0000256" key="6">
    <source>
        <dbReference type="ARBA" id="ARBA00022781"/>
    </source>
</evidence>